<reference evidence="2 3" key="1">
    <citation type="submission" date="2018-06" db="EMBL/GenBank/DDBJ databases">
        <title>Azoarcus communis strain SWub3 genome.</title>
        <authorList>
            <person name="Zorraquino Salvo V."/>
            <person name="Toubiana D."/>
            <person name="Blumwald E."/>
        </authorList>
    </citation>
    <scope>NUCLEOTIDE SEQUENCE [LARGE SCALE GENOMIC DNA]</scope>
    <source>
        <strain evidence="2 3">SWub3</strain>
    </source>
</reference>
<sequence>MATFALQHDLWPEPTEFLAWNIAFHSINALLALWLFLLIGNRLHISNPTNLSIAWMAALIWASMPLLNSTVFFLVQRMSLLSTTWILVGLISYLKLRGAANAGWHRQWIALGAIALAGALSILSKESGALIVAYALILEAGILHFASVRRPGLTFWVLASACLVLLGLLFRHAIWGQCTEIARGFDVWQRLGSQGLILMVYIKGLVLPTLGELNPFRFQNIGEYGDALHVGLPIWAGLMLSPWVMWRLGWRLTALAAAWFFFGHLMESGWVALEPYFAHRNYLPALLPTFAIVGWVHCSSGPIRTKRIGLILYAVVIATVTWMNASLWGDRELAAEIWAKEQPGSTRAALNLAYVLDDRYGLAQAQAYLDHVLLNERDSTGLRLQRLLSACQTNPNNDHSQLVQDVLWSISNLAYEGWSTDILEHLAATIGRRPCTGVTHESLAQIASAYLQQEAYTCSPAISHNMLMLIGLAAYREGDLDSALHFWLEALNYTKSFSTVGFVLEAAVTQNDHESITALLRLIKGASKPNAVSQQEWHDLISRVEEAEMRLRPLSATPIIDEVESSTQ</sequence>
<keyword evidence="3" id="KW-1185">Reference proteome</keyword>
<dbReference type="EMBL" id="QKOE01000017">
    <property type="protein sequence ID" value="PZA15090.1"/>
    <property type="molecule type" value="Genomic_DNA"/>
</dbReference>
<dbReference type="AlphaFoldDB" id="A0A323UTU2"/>
<feature type="transmembrane region" description="Helical" evidence="1">
    <location>
        <begin position="244"/>
        <end position="262"/>
    </location>
</feature>
<keyword evidence="1" id="KW-1133">Transmembrane helix</keyword>
<dbReference type="Proteomes" id="UP000248259">
    <property type="component" value="Unassembled WGS sequence"/>
</dbReference>
<evidence type="ECO:0008006" key="4">
    <source>
        <dbReference type="Google" id="ProtNLM"/>
    </source>
</evidence>
<proteinExistence type="predicted"/>
<feature type="transmembrane region" description="Helical" evidence="1">
    <location>
        <begin position="153"/>
        <end position="174"/>
    </location>
</feature>
<accession>A0A323UTU2</accession>
<name>A0A323UTU2_9RHOO</name>
<evidence type="ECO:0000256" key="1">
    <source>
        <dbReference type="SAM" id="Phobius"/>
    </source>
</evidence>
<feature type="transmembrane region" description="Helical" evidence="1">
    <location>
        <begin position="51"/>
        <end position="74"/>
    </location>
</feature>
<keyword evidence="1" id="KW-0812">Transmembrane</keyword>
<feature type="transmembrane region" description="Helical" evidence="1">
    <location>
        <begin position="282"/>
        <end position="298"/>
    </location>
</feature>
<protein>
    <recommendedName>
        <fullName evidence="4">Tetratricopeptide repeat protein</fullName>
    </recommendedName>
</protein>
<keyword evidence="1" id="KW-0472">Membrane</keyword>
<feature type="transmembrane region" description="Helical" evidence="1">
    <location>
        <begin position="310"/>
        <end position="329"/>
    </location>
</feature>
<gene>
    <name evidence="2" type="ORF">DNK49_18150</name>
</gene>
<evidence type="ECO:0000313" key="3">
    <source>
        <dbReference type="Proteomes" id="UP000248259"/>
    </source>
</evidence>
<feature type="transmembrane region" description="Helical" evidence="1">
    <location>
        <begin position="17"/>
        <end position="39"/>
    </location>
</feature>
<feature type="transmembrane region" description="Helical" evidence="1">
    <location>
        <begin position="129"/>
        <end position="146"/>
    </location>
</feature>
<feature type="transmembrane region" description="Helical" evidence="1">
    <location>
        <begin position="108"/>
        <end position="123"/>
    </location>
</feature>
<evidence type="ECO:0000313" key="2">
    <source>
        <dbReference type="EMBL" id="PZA15090.1"/>
    </source>
</evidence>
<comment type="caution">
    <text evidence="2">The sequence shown here is derived from an EMBL/GenBank/DDBJ whole genome shotgun (WGS) entry which is preliminary data.</text>
</comment>
<organism evidence="2 3">
    <name type="scientific">Parazoarcus communis SWub3 = DSM 12120</name>
    <dbReference type="NCBI Taxonomy" id="1121029"/>
    <lineage>
        <taxon>Bacteria</taxon>
        <taxon>Pseudomonadati</taxon>
        <taxon>Pseudomonadota</taxon>
        <taxon>Betaproteobacteria</taxon>
        <taxon>Rhodocyclales</taxon>
        <taxon>Zoogloeaceae</taxon>
        <taxon>Parazoarcus</taxon>
    </lineage>
</organism>